<reference evidence="1 2" key="1">
    <citation type="submission" date="2018-03" db="EMBL/GenBank/DDBJ databases">
        <title>Genomes of Pezizomycetes fungi and the evolution of truffles.</title>
        <authorList>
            <person name="Murat C."/>
            <person name="Payen T."/>
            <person name="Noel B."/>
            <person name="Kuo A."/>
            <person name="Martin F.M."/>
        </authorList>
    </citation>
    <scope>NUCLEOTIDE SEQUENCE [LARGE SCALE GENOMIC DNA]</scope>
    <source>
        <strain evidence="1">091103-1</strain>
    </source>
</reference>
<comment type="caution">
    <text evidence="1">The sequence shown here is derived from an EMBL/GenBank/DDBJ whole genome shotgun (WGS) entry which is preliminary data.</text>
</comment>
<feature type="non-terminal residue" evidence="1">
    <location>
        <position position="1"/>
    </location>
</feature>
<dbReference type="OrthoDB" id="5429860at2759"/>
<name>A0A317SVX6_9PEZI</name>
<proteinExistence type="predicted"/>
<feature type="non-terminal residue" evidence="1">
    <location>
        <position position="164"/>
    </location>
</feature>
<dbReference type="Proteomes" id="UP000246991">
    <property type="component" value="Unassembled WGS sequence"/>
</dbReference>
<dbReference type="AlphaFoldDB" id="A0A317SVX6"/>
<accession>A0A317SVX6</accession>
<dbReference type="EMBL" id="PYWC01000020">
    <property type="protein sequence ID" value="PWW77697.1"/>
    <property type="molecule type" value="Genomic_DNA"/>
</dbReference>
<gene>
    <name evidence="1" type="ORF">C7212DRAFT_41995</name>
</gene>
<sequence length="164" mass="18455">VVVFQPLKHYHAKAIDQATRTGYSDFNKIELLFALISIRQQAFKKSRILSVFRKTGLVLFNSDVVFSHLQEYSGYSQPSCPTTPPRSIQQLSTTPRTVQSLKCHANFLWNADPSLPSFKHSLSIFIKGSVAQAHVAAQTLDALQRTQAAELAQSNRQNRSRRLV</sequence>
<evidence type="ECO:0000313" key="1">
    <source>
        <dbReference type="EMBL" id="PWW77697.1"/>
    </source>
</evidence>
<protein>
    <submittedName>
        <fullName evidence="1">Uncharacterized protein</fullName>
    </submittedName>
</protein>
<evidence type="ECO:0000313" key="2">
    <source>
        <dbReference type="Proteomes" id="UP000246991"/>
    </source>
</evidence>
<organism evidence="1 2">
    <name type="scientific">Tuber magnatum</name>
    <name type="common">white Piedmont truffle</name>
    <dbReference type="NCBI Taxonomy" id="42249"/>
    <lineage>
        <taxon>Eukaryota</taxon>
        <taxon>Fungi</taxon>
        <taxon>Dikarya</taxon>
        <taxon>Ascomycota</taxon>
        <taxon>Pezizomycotina</taxon>
        <taxon>Pezizomycetes</taxon>
        <taxon>Pezizales</taxon>
        <taxon>Tuberaceae</taxon>
        <taxon>Tuber</taxon>
    </lineage>
</organism>
<keyword evidence="2" id="KW-1185">Reference proteome</keyword>